<protein>
    <submittedName>
        <fullName evidence="3">Uncharacterized protein LOC113146690</fullName>
    </submittedName>
</protein>
<dbReference type="Proteomes" id="UP000515125">
    <property type="component" value="Unplaced"/>
</dbReference>
<keyword evidence="1" id="KW-0812">Transmembrane</keyword>
<feature type="transmembrane region" description="Helical" evidence="1">
    <location>
        <begin position="60"/>
        <end position="79"/>
    </location>
</feature>
<proteinExistence type="predicted"/>
<accession>A0A6P6RS23</accession>
<gene>
    <name evidence="3" type="primary">LOC113146690</name>
</gene>
<keyword evidence="1" id="KW-1133">Transmembrane helix</keyword>
<sequence length="111" mass="13102">MGFHIQSYIAMAGRAINPVRWKRQWHEMKGRQFSDVSTQMMAWTNKQFAQIARCSEYRRWWWANPLGMGLVFYGGYKAWHMIYMVRKQKKTAQIVAAAYGQGGQWLNPVPK</sequence>
<evidence type="ECO:0000313" key="2">
    <source>
        <dbReference type="Proteomes" id="UP000515125"/>
    </source>
</evidence>
<evidence type="ECO:0000313" key="3">
    <source>
        <dbReference type="RefSeq" id="XP_026190601.1"/>
    </source>
</evidence>
<keyword evidence="1" id="KW-0472">Membrane</keyword>
<organism evidence="2 3">
    <name type="scientific">Cyclospora cayetanensis</name>
    <dbReference type="NCBI Taxonomy" id="88456"/>
    <lineage>
        <taxon>Eukaryota</taxon>
        <taxon>Sar</taxon>
        <taxon>Alveolata</taxon>
        <taxon>Apicomplexa</taxon>
        <taxon>Conoidasida</taxon>
        <taxon>Coccidia</taxon>
        <taxon>Eucoccidiorida</taxon>
        <taxon>Eimeriorina</taxon>
        <taxon>Eimeriidae</taxon>
        <taxon>Cyclospora</taxon>
    </lineage>
</organism>
<name>A0A6P6RS23_9EIME</name>
<dbReference type="AlphaFoldDB" id="A0A6P6RS23"/>
<dbReference type="OrthoDB" id="359536at2759"/>
<keyword evidence="2" id="KW-1185">Reference proteome</keyword>
<evidence type="ECO:0000256" key="1">
    <source>
        <dbReference type="SAM" id="Phobius"/>
    </source>
</evidence>
<dbReference type="GeneID" id="113146690"/>
<reference evidence="3" key="1">
    <citation type="submission" date="2025-08" db="UniProtKB">
        <authorList>
            <consortium name="RefSeq"/>
        </authorList>
    </citation>
    <scope>IDENTIFICATION</scope>
</reference>
<dbReference type="RefSeq" id="XP_026190601.1">
    <property type="nucleotide sequence ID" value="XM_026334816.1"/>
</dbReference>